<evidence type="ECO:0000256" key="2">
    <source>
        <dbReference type="SAM" id="SignalP"/>
    </source>
</evidence>
<name>A0A9P2TCQ7_THEFU</name>
<keyword evidence="5" id="KW-1185">Reference proteome</keyword>
<dbReference type="RefSeq" id="WP_016188113.1">
    <property type="nucleotide sequence ID" value="NZ_AOSG01000008.1"/>
</dbReference>
<feature type="domain" description="Solute-binding protein family 3/N-terminal" evidence="3">
    <location>
        <begin position="49"/>
        <end position="281"/>
    </location>
</feature>
<dbReference type="AlphaFoldDB" id="A0A9P2TCQ7"/>
<dbReference type="InterPro" id="IPR006311">
    <property type="entry name" value="TAT_signal"/>
</dbReference>
<feature type="chain" id="PRO_5040366480" evidence="2">
    <location>
        <begin position="31"/>
        <end position="296"/>
    </location>
</feature>
<protein>
    <submittedName>
        <fullName evidence="4">Extracellular solute-binding protein</fullName>
    </submittedName>
</protein>
<evidence type="ECO:0000313" key="5">
    <source>
        <dbReference type="Proteomes" id="UP000014184"/>
    </source>
</evidence>
<gene>
    <name evidence="4" type="ORF">TM51_01850</name>
</gene>
<evidence type="ECO:0000256" key="1">
    <source>
        <dbReference type="ARBA" id="ARBA00022729"/>
    </source>
</evidence>
<dbReference type="PANTHER" id="PTHR35936">
    <property type="entry name" value="MEMBRANE-BOUND LYTIC MUREIN TRANSGLYCOSYLASE F"/>
    <property type="match status" value="1"/>
</dbReference>
<dbReference type="GO" id="GO:0051470">
    <property type="term" value="P:ectoine transmembrane transport"/>
    <property type="evidence" value="ECO:0007669"/>
    <property type="project" value="InterPro"/>
</dbReference>
<dbReference type="PROSITE" id="PS51318">
    <property type="entry name" value="TAT"/>
    <property type="match status" value="1"/>
</dbReference>
<comment type="caution">
    <text evidence="4">The sequence shown here is derived from an EMBL/GenBank/DDBJ whole genome shotgun (WGS) entry which is preliminary data.</text>
</comment>
<organism evidence="4 5">
    <name type="scientific">Thermobifida fusca TM51</name>
    <dbReference type="NCBI Taxonomy" id="1169414"/>
    <lineage>
        <taxon>Bacteria</taxon>
        <taxon>Bacillati</taxon>
        <taxon>Actinomycetota</taxon>
        <taxon>Actinomycetes</taxon>
        <taxon>Streptosporangiales</taxon>
        <taxon>Nocardiopsidaceae</taxon>
        <taxon>Thermobifida</taxon>
    </lineage>
</organism>
<dbReference type="InterPro" id="IPR001638">
    <property type="entry name" value="Solute-binding_3/MltF_N"/>
</dbReference>
<dbReference type="SUPFAM" id="SSF53850">
    <property type="entry name" value="Periplasmic binding protein-like II"/>
    <property type="match status" value="1"/>
</dbReference>
<dbReference type="Gene3D" id="3.40.190.10">
    <property type="entry name" value="Periplasmic binding protein-like II"/>
    <property type="match status" value="2"/>
</dbReference>
<dbReference type="PANTHER" id="PTHR35936:SF17">
    <property type="entry name" value="ARGININE-BINDING EXTRACELLULAR PROTEIN ARTP"/>
    <property type="match status" value="1"/>
</dbReference>
<dbReference type="EMBL" id="AOSG01000008">
    <property type="protein sequence ID" value="EOR72560.1"/>
    <property type="molecule type" value="Genomic_DNA"/>
</dbReference>
<evidence type="ECO:0000313" key="4">
    <source>
        <dbReference type="EMBL" id="EOR72560.1"/>
    </source>
</evidence>
<dbReference type="CDD" id="cd01002">
    <property type="entry name" value="PBP2_Ehub_like"/>
    <property type="match status" value="1"/>
</dbReference>
<dbReference type="Pfam" id="PF00497">
    <property type="entry name" value="SBP_bac_3"/>
    <property type="match status" value="1"/>
</dbReference>
<proteinExistence type="predicted"/>
<dbReference type="SMART" id="SM00062">
    <property type="entry name" value="PBPb"/>
    <property type="match status" value="1"/>
</dbReference>
<dbReference type="GO" id="GO:0033294">
    <property type="term" value="F:ectoine binding"/>
    <property type="evidence" value="ECO:0007669"/>
    <property type="project" value="InterPro"/>
</dbReference>
<keyword evidence="1 2" id="KW-0732">Signal</keyword>
<dbReference type="Proteomes" id="UP000014184">
    <property type="component" value="Unassembled WGS sequence"/>
</dbReference>
<feature type="signal peptide" evidence="2">
    <location>
        <begin position="1"/>
        <end position="30"/>
    </location>
</feature>
<accession>A0A9P2TCQ7</accession>
<sequence>MTDHGTVSRRGLFRAGGIGLAAIAFGPALAACSRTEDTVTLDSLRKQGYIQVAINNEAPFGYIDENGEVTGSSPELLRAIFAELGVPEVRAESVAWDGLIPGLKAKRFDAVAAGMYITPERCAEVAFAEPTYRVLQAFLVPAGNPYGLTTFDDIAANPDVTVAVLNASVEQGYAKGAGVPEAQIETVDNQTSAYELLSNGRVDAVALSTLSLNRLLNQRGGDFEVTEGFIPVVDGEEVTPAGGLAFRQSDTELLAEVNRVLADFKASGRLLEILEPFGFTEQELPGDLTTEQLCQA</sequence>
<reference evidence="4 5" key="1">
    <citation type="journal article" date="2013" name="Genome Announc.">
        <title>Draft Genome Sequence of the Lignocellulose Decomposer Thermobifida fusca Strain TM51.</title>
        <authorList>
            <person name="Toth A."/>
            <person name="Barna T."/>
            <person name="Nagy I."/>
            <person name="Horvath B."/>
            <person name="Nagy I."/>
            <person name="Tancsics A."/>
            <person name="Kriszt B."/>
            <person name="Baka E."/>
            <person name="Fekete C."/>
            <person name="Kukolya J."/>
        </authorList>
    </citation>
    <scope>NUCLEOTIDE SEQUENCE [LARGE SCALE GENOMIC DNA]</scope>
    <source>
        <strain evidence="4 5">TM51</strain>
    </source>
</reference>
<dbReference type="NCBIfam" id="TIGR02995">
    <property type="entry name" value="ectoine_ehuB"/>
    <property type="match status" value="1"/>
</dbReference>
<dbReference type="InterPro" id="IPR014337">
    <property type="entry name" value="Ectoine_EhuB"/>
</dbReference>
<evidence type="ECO:0000259" key="3">
    <source>
        <dbReference type="SMART" id="SM00062"/>
    </source>
</evidence>